<gene>
    <name evidence="1" type="ORF">CPRO_00690</name>
    <name evidence="2" type="ORF">SAMN02745151_00289</name>
</gene>
<reference evidence="4" key="3">
    <citation type="submission" date="2016-11" db="EMBL/GenBank/DDBJ databases">
        <authorList>
            <person name="Jaros S."/>
            <person name="Januszkiewicz K."/>
            <person name="Wedrychowicz H."/>
        </authorList>
    </citation>
    <scope>NUCLEOTIDE SEQUENCE [LARGE SCALE GENOMIC DNA]</scope>
    <source>
        <strain evidence="4">DSM 1682</strain>
    </source>
</reference>
<dbReference type="KEGG" id="cpro:CPRO_00690"/>
<dbReference type="InterPro" id="IPR008912">
    <property type="entry name" value="Uncharacterised_CoxE"/>
</dbReference>
<dbReference type="Proteomes" id="UP000068026">
    <property type="component" value="Chromosome"/>
</dbReference>
<dbReference type="Pfam" id="PF05762">
    <property type="entry name" value="VWA_CoxE"/>
    <property type="match status" value="1"/>
</dbReference>
<organism evidence="2 4">
    <name type="scientific">Anaerotignum propionicum DSM 1682</name>
    <dbReference type="NCBI Taxonomy" id="991789"/>
    <lineage>
        <taxon>Bacteria</taxon>
        <taxon>Bacillati</taxon>
        <taxon>Bacillota</taxon>
        <taxon>Clostridia</taxon>
        <taxon>Lachnospirales</taxon>
        <taxon>Anaerotignaceae</taxon>
        <taxon>Anaerotignum</taxon>
    </lineage>
</organism>
<sequence>MFTSFFYLLRARGLNVSLNEWMSLVEALDKGLHGSSFTGFYYLCRSVLVKSETDFDKFDGAFLEFFKDMEFATDELPKELLDWLENPADEPGKEFDMARAMENEQLSQSEIQKMFLERLEEQKEEHNGGSYWVGTGGVSVFGNSGFSPRGIRVGGQGGQRRAFQVAGERKFRDFRQDNTLDTRQFQMAFRKLRQFSARTEEARTEFDIDETIRETCDNAGNLKVVYEKPRKNTVKLLLLMDSGGSMEYYSRLCSALFQAVSKSNHFKDLKVYYFHNCIYSRLYTEADLSPRDTISTEWVLNNLSSEYKVIIVGDAQMEPSELLNPSFYSFGVRNEVTGMEWLQKFKDKYPHIVWLNPSERPTWGGWWAKTYDIIHKEFDMYRLSLEELNVALKKLMVSR</sequence>
<accession>A0A0X8V974</accession>
<dbReference type="OrthoDB" id="9764216at2"/>
<dbReference type="Proteomes" id="UP000184204">
    <property type="component" value="Unassembled WGS sequence"/>
</dbReference>
<evidence type="ECO:0000313" key="2">
    <source>
        <dbReference type="EMBL" id="SHE30153.1"/>
    </source>
</evidence>
<keyword evidence="3" id="KW-1185">Reference proteome</keyword>
<reference evidence="3" key="2">
    <citation type="submission" date="2016-01" db="EMBL/GenBank/DDBJ databases">
        <authorList>
            <person name="Poehlein A."/>
            <person name="Schlien K."/>
            <person name="Gottschalk G."/>
            <person name="Buckel W."/>
            <person name="Daniel R."/>
        </authorList>
    </citation>
    <scope>NUCLEOTIDE SEQUENCE [LARGE SCALE GENOMIC DNA]</scope>
    <source>
        <strain evidence="3">X2</strain>
    </source>
</reference>
<dbReference type="EMBL" id="FQUA01000001">
    <property type="protein sequence ID" value="SHE30153.1"/>
    <property type="molecule type" value="Genomic_DNA"/>
</dbReference>
<reference evidence="2" key="4">
    <citation type="submission" date="2016-11" db="EMBL/GenBank/DDBJ databases">
        <authorList>
            <person name="Varghese N."/>
            <person name="Submissions S."/>
        </authorList>
    </citation>
    <scope>NUCLEOTIDE SEQUENCE</scope>
    <source>
        <strain evidence="2">DSM 1682</strain>
    </source>
</reference>
<evidence type="ECO:0000313" key="4">
    <source>
        <dbReference type="Proteomes" id="UP000184204"/>
    </source>
</evidence>
<dbReference type="RefSeq" id="WP_066046596.1">
    <property type="nucleotide sequence ID" value="NZ_CP014223.1"/>
</dbReference>
<evidence type="ECO:0000313" key="3">
    <source>
        <dbReference type="Proteomes" id="UP000068026"/>
    </source>
</evidence>
<dbReference type="EMBL" id="CP014223">
    <property type="protein sequence ID" value="AMJ39693.1"/>
    <property type="molecule type" value="Genomic_DNA"/>
</dbReference>
<name>A0A0X8V974_ANAPI</name>
<dbReference type="PANTHER" id="PTHR39338:SF7">
    <property type="entry name" value="BLL6692 PROTEIN"/>
    <property type="match status" value="1"/>
</dbReference>
<reference evidence="1 3" key="1">
    <citation type="journal article" date="2016" name="Genome Announc.">
        <title>Complete Genome Sequence of the Amino Acid-Fermenting Clostridium propionicum X2 (DSM 1682).</title>
        <authorList>
            <person name="Poehlein A."/>
            <person name="Schlien K."/>
            <person name="Chowdhury N.P."/>
            <person name="Gottschalk G."/>
            <person name="Buckel W."/>
            <person name="Daniel R."/>
        </authorList>
    </citation>
    <scope>NUCLEOTIDE SEQUENCE [LARGE SCALE GENOMIC DNA]</scope>
    <source>
        <strain evidence="1 3">X2</strain>
    </source>
</reference>
<protein>
    <submittedName>
        <fullName evidence="1">VWA domain containing CoxE-like protein</fullName>
    </submittedName>
</protein>
<dbReference type="PANTHER" id="PTHR39338">
    <property type="entry name" value="BLL5662 PROTEIN-RELATED"/>
    <property type="match status" value="1"/>
</dbReference>
<evidence type="ECO:0000313" key="1">
    <source>
        <dbReference type="EMBL" id="AMJ39693.1"/>
    </source>
</evidence>
<dbReference type="AlphaFoldDB" id="A0A0X8V974"/>
<proteinExistence type="predicted"/>